<dbReference type="AlphaFoldDB" id="A0A0C2MUM0"/>
<gene>
    <name evidence="2" type="ORF">RF11_12558</name>
</gene>
<feature type="transmembrane region" description="Helical" evidence="1">
    <location>
        <begin position="69"/>
        <end position="87"/>
    </location>
</feature>
<keyword evidence="1" id="KW-1133">Transmembrane helix</keyword>
<evidence type="ECO:0000256" key="1">
    <source>
        <dbReference type="SAM" id="Phobius"/>
    </source>
</evidence>
<sequence length="190" mass="22117">MALVAKTKKMNEKKSEIRFIGTKRHNPDVSQLSGIDETKYCIPSSKHKIDSKAVPVCDLNKQNRFFQVTYIRGCLSTLLIFYFQAIVPLPNIRILKTLTHNGSLDLSLNVIINVFLESRFFASSLCSINSQMENFVETYFVHQSITELELQPDDMLFYPATYWFLMIYRNKEQSDHVNDRYLGNFLEIVE</sequence>
<name>A0A0C2MUM0_THEKT</name>
<dbReference type="EMBL" id="JWZT01003054">
    <property type="protein sequence ID" value="KII67875.1"/>
    <property type="molecule type" value="Genomic_DNA"/>
</dbReference>
<keyword evidence="1" id="KW-0812">Transmembrane</keyword>
<keyword evidence="1" id="KW-0472">Membrane</keyword>
<accession>A0A0C2MUM0</accession>
<protein>
    <submittedName>
        <fullName evidence="2">Uncharacterized protein</fullName>
    </submittedName>
</protein>
<evidence type="ECO:0000313" key="2">
    <source>
        <dbReference type="EMBL" id="KII67875.1"/>
    </source>
</evidence>
<proteinExistence type="predicted"/>
<organism evidence="2 3">
    <name type="scientific">Thelohanellus kitauei</name>
    <name type="common">Myxosporean</name>
    <dbReference type="NCBI Taxonomy" id="669202"/>
    <lineage>
        <taxon>Eukaryota</taxon>
        <taxon>Metazoa</taxon>
        <taxon>Cnidaria</taxon>
        <taxon>Myxozoa</taxon>
        <taxon>Myxosporea</taxon>
        <taxon>Bivalvulida</taxon>
        <taxon>Platysporina</taxon>
        <taxon>Myxobolidae</taxon>
        <taxon>Thelohanellus</taxon>
    </lineage>
</organism>
<dbReference type="Proteomes" id="UP000031668">
    <property type="component" value="Unassembled WGS sequence"/>
</dbReference>
<evidence type="ECO:0000313" key="3">
    <source>
        <dbReference type="Proteomes" id="UP000031668"/>
    </source>
</evidence>
<comment type="caution">
    <text evidence="2">The sequence shown here is derived from an EMBL/GenBank/DDBJ whole genome shotgun (WGS) entry which is preliminary data.</text>
</comment>
<keyword evidence="3" id="KW-1185">Reference proteome</keyword>
<reference evidence="2 3" key="1">
    <citation type="journal article" date="2014" name="Genome Biol. Evol.">
        <title>The genome of the myxosporean Thelohanellus kitauei shows adaptations to nutrient acquisition within its fish host.</title>
        <authorList>
            <person name="Yang Y."/>
            <person name="Xiong J."/>
            <person name="Zhou Z."/>
            <person name="Huo F."/>
            <person name="Miao W."/>
            <person name="Ran C."/>
            <person name="Liu Y."/>
            <person name="Zhang J."/>
            <person name="Feng J."/>
            <person name="Wang M."/>
            <person name="Wang M."/>
            <person name="Wang L."/>
            <person name="Yao B."/>
        </authorList>
    </citation>
    <scope>NUCLEOTIDE SEQUENCE [LARGE SCALE GENOMIC DNA]</scope>
    <source>
        <strain evidence="2">Wuqing</strain>
    </source>
</reference>